<reference evidence="1 2" key="2">
    <citation type="journal article" date="2022" name="Mol. Ecol. Resour.">
        <title>The genomes of chicory, endive, great burdock and yacon provide insights into Asteraceae paleo-polyploidization history and plant inulin production.</title>
        <authorList>
            <person name="Fan W."/>
            <person name="Wang S."/>
            <person name="Wang H."/>
            <person name="Wang A."/>
            <person name="Jiang F."/>
            <person name="Liu H."/>
            <person name="Zhao H."/>
            <person name="Xu D."/>
            <person name="Zhang Y."/>
        </authorList>
    </citation>
    <scope>NUCLEOTIDE SEQUENCE [LARGE SCALE GENOMIC DNA]</scope>
    <source>
        <strain evidence="2">cv. Yunnan</strain>
        <tissue evidence="1">Leaves</tissue>
    </source>
</reference>
<sequence length="326" mass="36399">MALVLCWKDDFSIFSGQSESQSRTSNLINTRWDRLFQIEEVTHVELTNEFMSTFHYNANVNDLKRRKCIRFRLARQCYEMTLAEIGVTFGFYTLEETRQAVFLEAKRWFVDDEAAEFWGRVGSGPYIPKSIKSTAPRDPLDHYLHRVLVSTLCTRSKAPENATDTFHLHCLIEQVHCNMAHVMADYFQRVVNGARTSPVCGGRFVTYLAGRLGVSPQILSTCTSFPSNNQTLGIGTMRKLKIVQLSRYGLLDNNEEPWVKGEVDDEEEEEEFLGGDAGGNEKGACFGPYDAATPANAPRAVSPASASTPAQIDVLPVSAGPALLQL</sequence>
<reference evidence="2" key="1">
    <citation type="journal article" date="2022" name="Mol. Ecol. Resour.">
        <title>The genomes of chicory, endive, great burdock and yacon provide insights into Asteraceae palaeo-polyploidization history and plant inulin production.</title>
        <authorList>
            <person name="Fan W."/>
            <person name="Wang S."/>
            <person name="Wang H."/>
            <person name="Wang A."/>
            <person name="Jiang F."/>
            <person name="Liu H."/>
            <person name="Zhao H."/>
            <person name="Xu D."/>
            <person name="Zhang Y."/>
        </authorList>
    </citation>
    <scope>NUCLEOTIDE SEQUENCE [LARGE SCALE GENOMIC DNA]</scope>
    <source>
        <strain evidence="2">cv. Yunnan</strain>
    </source>
</reference>
<keyword evidence="2" id="KW-1185">Reference proteome</keyword>
<accession>A0ACB9I2A5</accession>
<proteinExistence type="predicted"/>
<name>A0ACB9I2A5_9ASTR</name>
<dbReference type="Proteomes" id="UP001056120">
    <property type="component" value="Linkage Group LG10"/>
</dbReference>
<evidence type="ECO:0000313" key="2">
    <source>
        <dbReference type="Proteomes" id="UP001056120"/>
    </source>
</evidence>
<dbReference type="EMBL" id="CM042027">
    <property type="protein sequence ID" value="KAI3802125.1"/>
    <property type="molecule type" value="Genomic_DNA"/>
</dbReference>
<comment type="caution">
    <text evidence="1">The sequence shown here is derived from an EMBL/GenBank/DDBJ whole genome shotgun (WGS) entry which is preliminary data.</text>
</comment>
<protein>
    <submittedName>
        <fullName evidence="1">Uncharacterized protein</fullName>
    </submittedName>
</protein>
<evidence type="ECO:0000313" key="1">
    <source>
        <dbReference type="EMBL" id="KAI3802125.1"/>
    </source>
</evidence>
<organism evidence="1 2">
    <name type="scientific">Smallanthus sonchifolius</name>
    <dbReference type="NCBI Taxonomy" id="185202"/>
    <lineage>
        <taxon>Eukaryota</taxon>
        <taxon>Viridiplantae</taxon>
        <taxon>Streptophyta</taxon>
        <taxon>Embryophyta</taxon>
        <taxon>Tracheophyta</taxon>
        <taxon>Spermatophyta</taxon>
        <taxon>Magnoliopsida</taxon>
        <taxon>eudicotyledons</taxon>
        <taxon>Gunneridae</taxon>
        <taxon>Pentapetalae</taxon>
        <taxon>asterids</taxon>
        <taxon>campanulids</taxon>
        <taxon>Asterales</taxon>
        <taxon>Asteraceae</taxon>
        <taxon>Asteroideae</taxon>
        <taxon>Heliantheae alliance</taxon>
        <taxon>Millerieae</taxon>
        <taxon>Smallanthus</taxon>
    </lineage>
</organism>
<gene>
    <name evidence="1" type="ORF">L1987_30251</name>
</gene>